<evidence type="ECO:0000256" key="5">
    <source>
        <dbReference type="ARBA" id="ARBA00093797"/>
    </source>
</evidence>
<keyword evidence="2" id="KW-0963">Cytoplasm</keyword>
<dbReference type="Pfam" id="PF05400">
    <property type="entry name" value="FliT"/>
    <property type="match status" value="1"/>
</dbReference>
<evidence type="ECO:0000313" key="7">
    <source>
        <dbReference type="Proteomes" id="UP001482231"/>
    </source>
</evidence>
<keyword evidence="6" id="KW-0282">Flagellum</keyword>
<protein>
    <recommendedName>
        <fullName evidence="5">Flagellar protein FliT</fullName>
    </recommendedName>
</protein>
<dbReference type="Proteomes" id="UP001482231">
    <property type="component" value="Unassembled WGS sequence"/>
</dbReference>
<evidence type="ECO:0000256" key="3">
    <source>
        <dbReference type="ARBA" id="ARBA00022795"/>
    </source>
</evidence>
<dbReference type="EMBL" id="JBAJEX010000001">
    <property type="protein sequence ID" value="MEO1765701.1"/>
    <property type="molecule type" value="Genomic_DNA"/>
</dbReference>
<reference evidence="6 7" key="1">
    <citation type="submission" date="2024-02" db="EMBL/GenBank/DDBJ databases">
        <title>New thermophilic sulfur-oxidizing bacteria from a hot springs of the Uzon caldera (Kamchatka, Russia).</title>
        <authorList>
            <person name="Dukat A.M."/>
            <person name="Elcheninov A.G."/>
            <person name="Frolov E.N."/>
        </authorList>
    </citation>
    <scope>NUCLEOTIDE SEQUENCE [LARGE SCALE GENOMIC DNA]</scope>
    <source>
        <strain evidence="6 7">AK1</strain>
    </source>
</reference>
<keyword evidence="6" id="KW-0969">Cilium</keyword>
<evidence type="ECO:0000256" key="2">
    <source>
        <dbReference type="ARBA" id="ARBA00022490"/>
    </source>
</evidence>
<gene>
    <name evidence="6" type="ORF">V6E02_00495</name>
</gene>
<name>A0ABV0EB31_9BURK</name>
<comment type="caution">
    <text evidence="6">The sequence shown here is derived from an EMBL/GenBank/DDBJ whole genome shotgun (WGS) entry which is preliminary data.</text>
</comment>
<proteinExistence type="predicted"/>
<accession>A0ABV0EB31</accession>
<dbReference type="Gene3D" id="1.20.58.380">
    <property type="entry name" value="Flagellar protein flit"/>
    <property type="match status" value="1"/>
</dbReference>
<dbReference type="InterPro" id="IPR008622">
    <property type="entry name" value="FliT"/>
</dbReference>
<keyword evidence="6" id="KW-0966">Cell projection</keyword>
<sequence>MDARQALAQYRAILETTRRMLAAAQAGHWDVLIELERARRAAVDALTSTDLDFGACAAEKDACIHAIVEADQEITRLSQTWMAEMQDILATLRAQRQLAVAYQSAPGGWQASP</sequence>
<keyword evidence="4" id="KW-0143">Chaperone</keyword>
<keyword evidence="3" id="KW-1005">Bacterial flagellum biogenesis</keyword>
<dbReference type="RefSeq" id="WP_347306089.1">
    <property type="nucleotide sequence ID" value="NZ_JBAJEX010000001.1"/>
</dbReference>
<keyword evidence="7" id="KW-1185">Reference proteome</keyword>
<evidence type="ECO:0000256" key="1">
    <source>
        <dbReference type="ARBA" id="ARBA00004514"/>
    </source>
</evidence>
<evidence type="ECO:0000313" key="6">
    <source>
        <dbReference type="EMBL" id="MEO1765701.1"/>
    </source>
</evidence>
<comment type="subcellular location">
    <subcellularLocation>
        <location evidence="1">Cytoplasm</location>
        <location evidence="1">Cytosol</location>
    </subcellularLocation>
</comment>
<evidence type="ECO:0000256" key="4">
    <source>
        <dbReference type="ARBA" id="ARBA00023186"/>
    </source>
</evidence>
<organism evidence="6 7">
    <name type="scientific">Thiobacter aerophilum</name>
    <dbReference type="NCBI Taxonomy" id="3121275"/>
    <lineage>
        <taxon>Bacteria</taxon>
        <taxon>Pseudomonadati</taxon>
        <taxon>Pseudomonadota</taxon>
        <taxon>Betaproteobacteria</taxon>
        <taxon>Burkholderiales</taxon>
        <taxon>Thiobacteraceae</taxon>
        <taxon>Thiobacter</taxon>
    </lineage>
</organism>